<feature type="compositionally biased region" description="Basic and acidic residues" evidence="1">
    <location>
        <begin position="446"/>
        <end position="456"/>
    </location>
</feature>
<feature type="compositionally biased region" description="Polar residues" evidence="1">
    <location>
        <begin position="746"/>
        <end position="762"/>
    </location>
</feature>
<dbReference type="SUPFAM" id="SSF56112">
    <property type="entry name" value="Protein kinase-like (PK-like)"/>
    <property type="match status" value="1"/>
</dbReference>
<feature type="compositionally biased region" description="Basic and acidic residues" evidence="1">
    <location>
        <begin position="775"/>
        <end position="785"/>
    </location>
</feature>
<dbReference type="InterPro" id="IPR040976">
    <property type="entry name" value="Pkinase_fungal"/>
</dbReference>
<dbReference type="InterPro" id="IPR011009">
    <property type="entry name" value="Kinase-like_dom_sf"/>
</dbReference>
<proteinExistence type="predicted"/>
<dbReference type="PANTHER" id="PTHR38248:SF2">
    <property type="entry name" value="FUNK1 11"/>
    <property type="match status" value="1"/>
</dbReference>
<feature type="region of interest" description="Disordered" evidence="1">
    <location>
        <begin position="723"/>
        <end position="790"/>
    </location>
</feature>
<gene>
    <name evidence="3" type="ORF">DICSQDRAFT_170784</name>
</gene>
<dbReference type="RefSeq" id="XP_007366463.1">
    <property type="nucleotide sequence ID" value="XM_007366401.1"/>
</dbReference>
<dbReference type="PANTHER" id="PTHR38248">
    <property type="entry name" value="FUNK1 6"/>
    <property type="match status" value="1"/>
</dbReference>
<feature type="domain" description="Fungal-type protein kinase" evidence="2">
    <location>
        <begin position="180"/>
        <end position="265"/>
    </location>
</feature>
<dbReference type="GeneID" id="18839212"/>
<feature type="domain" description="Fungal-type protein kinase" evidence="2">
    <location>
        <begin position="328"/>
        <end position="628"/>
    </location>
</feature>
<accession>R7SY89</accession>
<protein>
    <recommendedName>
        <fullName evidence="2">Fungal-type protein kinase domain-containing protein</fullName>
    </recommendedName>
</protein>
<dbReference type="KEGG" id="dsq:DICSQDRAFT_170784"/>
<organism evidence="3 4">
    <name type="scientific">Dichomitus squalens (strain LYAD-421)</name>
    <name type="common">Western red white-rot fungus</name>
    <dbReference type="NCBI Taxonomy" id="732165"/>
    <lineage>
        <taxon>Eukaryota</taxon>
        <taxon>Fungi</taxon>
        <taxon>Dikarya</taxon>
        <taxon>Basidiomycota</taxon>
        <taxon>Agaricomycotina</taxon>
        <taxon>Agaricomycetes</taxon>
        <taxon>Polyporales</taxon>
        <taxon>Polyporaceae</taxon>
        <taxon>Dichomitus</taxon>
    </lineage>
</organism>
<evidence type="ECO:0000256" key="1">
    <source>
        <dbReference type="SAM" id="MobiDB-lite"/>
    </source>
</evidence>
<feature type="region of interest" description="Disordered" evidence="1">
    <location>
        <begin position="412"/>
        <end position="478"/>
    </location>
</feature>
<sequence>MASSASIAVSPRKMDTSALSIGRLSDLKQRRLQYTEEMAKHTVQLESVTEYLDILLPRTKDIPELPKLSRNPFKSLKRADAMVEKDVTDLFLEAVETHHLSPNLAMRRSESRPDSISLDVTRQKVDAAFFKPEDAPNDGRPHWIDQYLPVEFKNRKQGNKFDPFDDRTHGIVEADAILRKQSRGQVISYAELLLALQHRTFLFMLLIVGRRFRLLRWDRSGVIITRSTDYYKKPELLREFLWRVSYASPDALGLDPTAVRLPRTPRNISELQGILADLEKRAVDHTPRQLESPFPKNHVFRYVLDLFKGSIAVEEWPLYHLWISERCFLVGKPVSPSHGVAGPGTRGYVAYDVKEKRLVWLKDTWRTWYDGVEAEGQVLGRLNDAGVRGVPTVICHSDIGNQVTTTGRLWEKKHPLPDAHPHTDPPPLFSSSTTPPFPVASGSVNRRSETGKSRGKDNKKRKRESLDTHYTTPTPLEPQDGYVPRFRVDCPIEHRKHCRIAFGEVCFPLKEFLNAQQLVHIILQCIYAAASHKLQVHVLHRNITDRNIMIYPRLKNTKPGVAPAVEWTGVLIDWASSKPIVGDNELHYARQPVFIGCWQFASANLLTNSLQPVKNADELESFLYVLIYYAVRYLESNLCDYDVASFIDQAFDCYSVYQEKIIVGQHKAILLRLGKLVYSSFDVIDISFDNPPLDSLISELLSWFQVYYSEAKLLPTTPSIHKATARECPGSPTPPPKKVAKRLEPASSSIRSHITHGNNRSRAATAGGDQPPQSRSDESPLERPPPRKITIPSHRGMIWRFLQVNDDPSWVSQPPVGDRVQSANYTSNVTLLDTIEAATVRPGAKLPLTVRKKL</sequence>
<dbReference type="Pfam" id="PF17667">
    <property type="entry name" value="Pkinase_fungal"/>
    <property type="match status" value="2"/>
</dbReference>
<dbReference type="EMBL" id="JH719413">
    <property type="protein sequence ID" value="EJF60928.1"/>
    <property type="molecule type" value="Genomic_DNA"/>
</dbReference>
<evidence type="ECO:0000313" key="3">
    <source>
        <dbReference type="EMBL" id="EJF60928.1"/>
    </source>
</evidence>
<evidence type="ECO:0000259" key="2">
    <source>
        <dbReference type="Pfam" id="PF17667"/>
    </source>
</evidence>
<dbReference type="AlphaFoldDB" id="R7SY89"/>
<name>R7SY89_DICSQ</name>
<evidence type="ECO:0000313" key="4">
    <source>
        <dbReference type="Proteomes" id="UP000053319"/>
    </source>
</evidence>
<reference evidence="3 4" key="1">
    <citation type="journal article" date="2012" name="Science">
        <title>The Paleozoic origin of enzymatic lignin decomposition reconstructed from 31 fungal genomes.</title>
        <authorList>
            <person name="Floudas D."/>
            <person name="Binder M."/>
            <person name="Riley R."/>
            <person name="Barry K."/>
            <person name="Blanchette R.A."/>
            <person name="Henrissat B."/>
            <person name="Martinez A.T."/>
            <person name="Otillar R."/>
            <person name="Spatafora J.W."/>
            <person name="Yadav J.S."/>
            <person name="Aerts A."/>
            <person name="Benoit I."/>
            <person name="Boyd A."/>
            <person name="Carlson A."/>
            <person name="Copeland A."/>
            <person name="Coutinho P.M."/>
            <person name="de Vries R.P."/>
            <person name="Ferreira P."/>
            <person name="Findley K."/>
            <person name="Foster B."/>
            <person name="Gaskell J."/>
            <person name="Glotzer D."/>
            <person name="Gorecki P."/>
            <person name="Heitman J."/>
            <person name="Hesse C."/>
            <person name="Hori C."/>
            <person name="Igarashi K."/>
            <person name="Jurgens J.A."/>
            <person name="Kallen N."/>
            <person name="Kersten P."/>
            <person name="Kohler A."/>
            <person name="Kuees U."/>
            <person name="Kumar T.K.A."/>
            <person name="Kuo A."/>
            <person name="LaButti K."/>
            <person name="Larrondo L.F."/>
            <person name="Lindquist E."/>
            <person name="Ling A."/>
            <person name="Lombard V."/>
            <person name="Lucas S."/>
            <person name="Lundell T."/>
            <person name="Martin R."/>
            <person name="McLaughlin D.J."/>
            <person name="Morgenstern I."/>
            <person name="Morin E."/>
            <person name="Murat C."/>
            <person name="Nagy L.G."/>
            <person name="Nolan M."/>
            <person name="Ohm R.A."/>
            <person name="Patyshakuliyeva A."/>
            <person name="Rokas A."/>
            <person name="Ruiz-Duenas F.J."/>
            <person name="Sabat G."/>
            <person name="Salamov A."/>
            <person name="Samejima M."/>
            <person name="Schmutz J."/>
            <person name="Slot J.C."/>
            <person name="St John F."/>
            <person name="Stenlid J."/>
            <person name="Sun H."/>
            <person name="Sun S."/>
            <person name="Syed K."/>
            <person name="Tsang A."/>
            <person name="Wiebenga A."/>
            <person name="Young D."/>
            <person name="Pisabarro A."/>
            <person name="Eastwood D.C."/>
            <person name="Martin F."/>
            <person name="Cullen D."/>
            <person name="Grigoriev I.V."/>
            <person name="Hibbett D.S."/>
        </authorList>
    </citation>
    <scope>NUCLEOTIDE SEQUENCE [LARGE SCALE GENOMIC DNA]</scope>
    <source>
        <strain evidence="3 4">LYAD-421 SS1</strain>
    </source>
</reference>
<dbReference type="Proteomes" id="UP000053319">
    <property type="component" value="Unassembled WGS sequence"/>
</dbReference>
<dbReference type="HOGENOM" id="CLU_006410_3_0_1"/>
<feature type="compositionally biased region" description="Basic and acidic residues" evidence="1">
    <location>
        <begin position="412"/>
        <end position="423"/>
    </location>
</feature>